<evidence type="ECO:0000256" key="4">
    <source>
        <dbReference type="SAM" id="Coils"/>
    </source>
</evidence>
<dbReference type="InterPro" id="IPR027417">
    <property type="entry name" value="P-loop_NTPase"/>
</dbReference>
<dbReference type="EMBL" id="JAWQCK010000001">
    <property type="protein sequence ID" value="MDW9207397.1"/>
    <property type="molecule type" value="Genomic_DNA"/>
</dbReference>
<dbReference type="Pfam" id="PF13476">
    <property type="entry name" value="AAA_23"/>
    <property type="match status" value="1"/>
</dbReference>
<dbReference type="PANTHER" id="PTHR32114:SF2">
    <property type="entry name" value="ABC TRANSPORTER ABCH.3"/>
    <property type="match status" value="1"/>
</dbReference>
<dbReference type="PANTHER" id="PTHR32114">
    <property type="entry name" value="ABC TRANSPORTER ABCH.3"/>
    <property type="match status" value="1"/>
</dbReference>
<evidence type="ECO:0000313" key="7">
    <source>
        <dbReference type="Proteomes" id="UP001272716"/>
    </source>
</evidence>
<sequence length="966" mass="113104">MKITSIELQAFRGFNKKEEFCLENVDVIVLYGPNGHGKSSIYDAIEWGLTGGIYRFDEVSPERRRTRFIRNLHAPSSDRSFVKLGVILTNGQRFFIERECTASISDRSDYDKSALRILDENNQPYKENKDAEKLLNSWLINEEWLSKITSPTTMLSLTHILSQEKMAEFLRGMQERDRYDAISTIFGTDYFDKYREGFRQVRNTLNSELDKLKIQIKEKNANKEKLQNDVQELKMKVEKNEDADFNNILNEYMDIYPYIKEIKTDLDKLLEFIISNQQDIKIEQKRLQKEYYLLKEIKDELPNLSNIREVHRLLLKEQQLLQHFKNISKLKLKVEQLLSTEKDVKGERLALESLKSSQSESNSKMELLLSQRKSLLEIIEVININLENFSWQFGLEFLTEIKSRINEQDYKSLNSIFIEMFERYKFIKEKESLKEKKLIQLNALEGTIKKIESTDEMFSAFLSSLNQYMVFVSGELEFCPACGTEGIRKEDILINIKKSQSNVNENLPELEKLSMQTKIELNEIDIEMGAANNIISANQKNIKKILHKFETDLKTVDISISTERENQITLQQKLDLFKLNLKQFEEECRNIGLSGKGNVGEALELKNQELLQEIDKINVKKSLDLRIEKYLPEKFRLKEYNISQINEREQSLNQFILEQENEINRIIRLTKLSEIINMDIKTTDLDNYKIYTVEQIQKLDERLKEISDIENINISLQSIIELNGEKMRLVQLQKDLVQVQNQVVELEGMEMRMTKDIVHLLELMNKSKVALSNLNEKVFLRLKETIQVIFEQINSHPVFTKLDLVMDTYRNNNCLTIHVSKSNSTNDIKANAPYVFSSAQVNSIALSLFLAMSLKQKWSPLQLIGMDDPIQSMDEVNIISFIDLMRLFVEKHKKQIIISTHDQSFYKLILKKFRYYNLATIEYKAYGDKGPVLNVENKGLKMDKVQQELIYEQAKDELLQLDINDN</sequence>
<comment type="caution">
    <text evidence="6">The sequence shown here is derived from an EMBL/GenBank/DDBJ whole genome shotgun (WGS) entry which is preliminary data.</text>
</comment>
<evidence type="ECO:0000313" key="6">
    <source>
        <dbReference type="EMBL" id="MDW9207397.1"/>
    </source>
</evidence>
<accession>A0ABD5HR38</accession>
<protein>
    <recommendedName>
        <fullName evidence="3">Nuclease SbcCD subunit C</fullName>
    </recommendedName>
</protein>
<keyword evidence="4" id="KW-0175">Coiled coil</keyword>
<comment type="subunit">
    <text evidence="2">Heterodimer of SbcC and SbcD.</text>
</comment>
<comment type="similarity">
    <text evidence="1">Belongs to the SMC family. SbcC subfamily.</text>
</comment>
<dbReference type="AlphaFoldDB" id="A0ABD5HR38"/>
<feature type="coiled-coil region" evidence="4">
    <location>
        <begin position="202"/>
        <end position="243"/>
    </location>
</feature>
<evidence type="ECO:0000256" key="2">
    <source>
        <dbReference type="ARBA" id="ARBA00011322"/>
    </source>
</evidence>
<dbReference type="InterPro" id="IPR038729">
    <property type="entry name" value="Rad50/SbcC_AAA"/>
</dbReference>
<feature type="coiled-coil region" evidence="4">
    <location>
        <begin position="567"/>
        <end position="620"/>
    </location>
</feature>
<evidence type="ECO:0000256" key="3">
    <source>
        <dbReference type="ARBA" id="ARBA00013368"/>
    </source>
</evidence>
<gene>
    <name evidence="6" type="ORF">BTTOUR_01010</name>
</gene>
<dbReference type="Gene3D" id="3.40.50.300">
    <property type="entry name" value="P-loop containing nucleotide triphosphate hydrolases"/>
    <property type="match status" value="2"/>
</dbReference>
<feature type="coiled-coil region" evidence="4">
    <location>
        <begin position="722"/>
        <end position="749"/>
    </location>
</feature>
<dbReference type="Proteomes" id="UP001272716">
    <property type="component" value="Unassembled WGS sequence"/>
</dbReference>
<name>A0ABD5HR38_BACTU</name>
<feature type="domain" description="Rad50/SbcC-type AAA" evidence="5">
    <location>
        <begin position="5"/>
        <end position="238"/>
    </location>
</feature>
<evidence type="ECO:0000259" key="5">
    <source>
        <dbReference type="Pfam" id="PF13476"/>
    </source>
</evidence>
<proteinExistence type="inferred from homology"/>
<organism evidence="6 7">
    <name type="scientific">Bacillus thuringiensis serovar toumanoffi</name>
    <dbReference type="NCBI Taxonomy" id="180862"/>
    <lineage>
        <taxon>Bacteria</taxon>
        <taxon>Bacillati</taxon>
        <taxon>Bacillota</taxon>
        <taxon>Bacilli</taxon>
        <taxon>Bacillales</taxon>
        <taxon>Bacillaceae</taxon>
        <taxon>Bacillus</taxon>
        <taxon>Bacillus cereus group</taxon>
    </lineage>
</organism>
<reference evidence="6 7" key="1">
    <citation type="submission" date="2023-10" db="EMBL/GenBank/DDBJ databases">
        <title>Draft Genome Sequence of Bacillus thuringiensis serovar. toumanoffi 4059: Identification of a Novel Cry Protein Candidate.</title>
        <authorList>
            <person name="Murdoch R.W."/>
            <person name="Gemler B."/>
            <person name="Heater B.S."/>
        </authorList>
    </citation>
    <scope>NUCLEOTIDE SEQUENCE [LARGE SCALE GENOMIC DNA]</scope>
    <source>
        <strain evidence="6 7">4059</strain>
    </source>
</reference>
<evidence type="ECO:0000256" key="1">
    <source>
        <dbReference type="ARBA" id="ARBA00006930"/>
    </source>
</evidence>
<dbReference type="SUPFAM" id="SSF52540">
    <property type="entry name" value="P-loop containing nucleoside triphosphate hydrolases"/>
    <property type="match status" value="1"/>
</dbReference>
<dbReference type="RefSeq" id="WP_000705576.1">
    <property type="nucleotide sequence ID" value="NZ_JAWQCK010000001.1"/>
</dbReference>